<sequence>MRVRKEKGTWRKKEADSFEACMDEGVGQEERGERFSTGEKAQRHYEQAFAFYARAIEYAPQSVDALYNAARVQYVLGTEFLSPSAADNALCTAVHLYVDALRCAPHVHDGIPDASRLDVMSNCASALQALGELYYEFGLGPTDLSPALRALSELTQQHLPSTAPTPTPFLLYTQALHLLHETAQGQTAVLSAQVPMGESGTSVPSMPSSPVPDTSGFADAFTSSLVAPSSLLETYSEELACVAALLGEAEDANAIAHFVHEAQRIQASVDAFIASLPPGFGASQSPEEEWDHQCMALTMAAIVVRVAAVQRASEVAAAGAVPWPSEAADALTLDAVEQEVSQRATALLAIAPPPQSLTAVRGARQREEETIVSYICDIGDHAHALAGIRIRQGAPSNAALVWEHCALAVKCLNTAAAAFEPLGKGPSSTTVSNAASASIPYAPLEWVPYEQSTSLVQGATNMSNTISRARASIYASLASAALTRTDAWLVAHWQPARESRDKLTANARIYARRALADQGMQWVFHVTSPREGQPMLYGRARGHLPPSGGWEALVRDAEFLLLCVRAVYLRGVYLAEQGGDSTSIQAELNALGGAVWSLLHLASPNPWQPALVPEDSLRRMLEAQDDPALSEQESEFWHRTWIPAMQSPYHYPGLAPPR</sequence>
<protein>
    <submittedName>
        <fullName evidence="1">Uncharacterized protein</fullName>
    </submittedName>
</protein>
<keyword evidence="2" id="KW-1185">Reference proteome</keyword>
<dbReference type="OrthoDB" id="5328412at2759"/>
<dbReference type="AlphaFoldDB" id="A0A2N1J906"/>
<accession>A0A2N1J906</accession>
<dbReference type="EMBL" id="KZ454992">
    <property type="protein sequence ID" value="PKI83043.1"/>
    <property type="molecule type" value="Genomic_DNA"/>
</dbReference>
<evidence type="ECO:0000313" key="1">
    <source>
        <dbReference type="EMBL" id="PKI83043.1"/>
    </source>
</evidence>
<dbReference type="STRING" id="2020962.A0A2N1J906"/>
<gene>
    <name evidence="1" type="ORF">MVES_002767</name>
</gene>
<name>A0A2N1J906_9BASI</name>
<dbReference type="Gene3D" id="1.25.40.10">
    <property type="entry name" value="Tetratricopeptide repeat domain"/>
    <property type="match status" value="1"/>
</dbReference>
<reference evidence="1 2" key="1">
    <citation type="submission" date="2017-10" db="EMBL/GenBank/DDBJ databases">
        <title>A novel species of cold-tolerant Malassezia isolated from bats.</title>
        <authorList>
            <person name="Lorch J.M."/>
            <person name="Palmer J.M."/>
            <person name="Vanderwolf K.J."/>
            <person name="Schmidt K.Z."/>
            <person name="Verant M.L."/>
            <person name="Weller T.J."/>
            <person name="Blehert D.S."/>
        </authorList>
    </citation>
    <scope>NUCLEOTIDE SEQUENCE [LARGE SCALE GENOMIC DNA]</scope>
    <source>
        <strain evidence="1 2">NWHC:44797-103</strain>
    </source>
</reference>
<dbReference type="InterPro" id="IPR011990">
    <property type="entry name" value="TPR-like_helical_dom_sf"/>
</dbReference>
<evidence type="ECO:0000313" key="2">
    <source>
        <dbReference type="Proteomes" id="UP000232875"/>
    </source>
</evidence>
<dbReference type="Proteomes" id="UP000232875">
    <property type="component" value="Unassembled WGS sequence"/>
</dbReference>
<dbReference type="SUPFAM" id="SSF48452">
    <property type="entry name" value="TPR-like"/>
    <property type="match status" value="1"/>
</dbReference>
<organism evidence="1 2">
    <name type="scientific">Malassezia vespertilionis</name>
    <dbReference type="NCBI Taxonomy" id="2020962"/>
    <lineage>
        <taxon>Eukaryota</taxon>
        <taxon>Fungi</taxon>
        <taxon>Dikarya</taxon>
        <taxon>Basidiomycota</taxon>
        <taxon>Ustilaginomycotina</taxon>
        <taxon>Malasseziomycetes</taxon>
        <taxon>Malasseziales</taxon>
        <taxon>Malasseziaceae</taxon>
        <taxon>Malassezia</taxon>
    </lineage>
</organism>
<proteinExistence type="predicted"/>